<reference evidence="3 4" key="1">
    <citation type="submission" date="2018-07" db="EMBL/GenBank/DDBJ databases">
        <title>Genome sequences of Haloplanus sp. CBA1112.</title>
        <authorList>
            <person name="Kim Y.B."/>
            <person name="Roh S.W."/>
        </authorList>
    </citation>
    <scope>NUCLEOTIDE SEQUENCE [LARGE SCALE GENOMIC DNA]</scope>
    <source>
        <strain evidence="3 4">CBA1112</strain>
    </source>
</reference>
<dbReference type="NCBIfam" id="TIGR04088">
    <property type="entry name" value="cognate_SipW"/>
    <property type="match status" value="1"/>
</dbReference>
<feature type="region of interest" description="Disordered" evidence="1">
    <location>
        <begin position="208"/>
        <end position="233"/>
    </location>
</feature>
<evidence type="ECO:0000313" key="3">
    <source>
        <dbReference type="EMBL" id="AXG10279.1"/>
    </source>
</evidence>
<organism evidence="3 4">
    <name type="scientific">Haloplanus rubicundus</name>
    <dbReference type="NCBI Taxonomy" id="1547898"/>
    <lineage>
        <taxon>Archaea</taxon>
        <taxon>Methanobacteriati</taxon>
        <taxon>Methanobacteriota</taxon>
        <taxon>Stenosarchaea group</taxon>
        <taxon>Halobacteria</taxon>
        <taxon>Halobacteriales</taxon>
        <taxon>Haloferacaceae</taxon>
        <taxon>Haloplanus</taxon>
    </lineage>
</organism>
<dbReference type="Pfam" id="PF00092">
    <property type="entry name" value="VWA"/>
    <property type="match status" value="1"/>
</dbReference>
<protein>
    <submittedName>
        <fullName evidence="3">VWA domain-containing protein</fullName>
    </submittedName>
</protein>
<dbReference type="Proteomes" id="UP000252985">
    <property type="component" value="Chromosome"/>
</dbReference>
<evidence type="ECO:0000259" key="2">
    <source>
        <dbReference type="PROSITE" id="PS50234"/>
    </source>
</evidence>
<dbReference type="AlphaFoldDB" id="A0A345EDK7"/>
<dbReference type="PROSITE" id="PS50234">
    <property type="entry name" value="VWFA"/>
    <property type="match status" value="1"/>
</dbReference>
<dbReference type="InterPro" id="IPR036465">
    <property type="entry name" value="vWFA_dom_sf"/>
</dbReference>
<dbReference type="GeneID" id="37287452"/>
<evidence type="ECO:0000313" key="4">
    <source>
        <dbReference type="Proteomes" id="UP000252985"/>
    </source>
</evidence>
<sequence length="610" mass="64420">MTNDRQFSISRRKVLAGLGTIGVASAGAGLGTTAYFSDQETFQNNQLTAGTLDMLVDWEEHYYNGTIGGEFARLASPEDPGAYVLPGPVNNPDSRSIAIEFIGDDDPQAAKDLFWDATAIEALPDENDDGQQDEFDDAVVCTEDILVNVGGAEDGLSSDRRTESSVGEPLISLDDVKPGDFGEVTFSYHLCDNPGYVWMNGELVSAAENGHTEPEASDPQTGGPSDEVSGPMDLSTSQVELLDELRVRMWYDPDCNNQITESSEDLDIMIVVDASGSINGNSGTEGTEAYNLVQGVNAFIGALPTNGSVQVGSLLFGENNDITRFQGLSSPSGFGVSYPNSGRGNTPLPPALDIAEQELFNGSNARPGAQKAIAVFTDGGPNYESGVEYSGGGYTAPRGATGYSNDPGATGYEGGTADSSVDVNELDETANVADEVRNSGTPVRVAVVNVGDNPTEALTGPAITQYTDLPTYLEDEIASTNFYFDIDLGNLTAAADSLVASVVVGEEVFFTSGTLREALVALSGNEGRGIPLDGDRGTGFDELHGDENDPQRDCFTGGGTTHCVGLQWWLPVDHANQIQGDSVAFDVGFYTEQCRHNDGTGMVPEEQVEA</sequence>
<name>A0A345EDK7_9EURY</name>
<dbReference type="InterPro" id="IPR002035">
    <property type="entry name" value="VWF_A"/>
</dbReference>
<dbReference type="Gene3D" id="3.40.50.410">
    <property type="entry name" value="von Willebrand factor, type A domain"/>
    <property type="match status" value="1"/>
</dbReference>
<evidence type="ECO:0000256" key="1">
    <source>
        <dbReference type="SAM" id="MobiDB-lite"/>
    </source>
</evidence>
<feature type="domain" description="VWFA" evidence="2">
    <location>
        <begin position="267"/>
        <end position="498"/>
    </location>
</feature>
<proteinExistence type="predicted"/>
<dbReference type="RefSeq" id="WP_114605886.1">
    <property type="nucleotide sequence ID" value="NZ_CP031148.1"/>
</dbReference>
<dbReference type="KEGG" id="haq:DU484_10700"/>
<dbReference type="SUPFAM" id="SSF53300">
    <property type="entry name" value="vWA-like"/>
    <property type="match status" value="1"/>
</dbReference>
<dbReference type="PROSITE" id="PS51318">
    <property type="entry name" value="TAT"/>
    <property type="match status" value="1"/>
</dbReference>
<dbReference type="EMBL" id="CP031148">
    <property type="protein sequence ID" value="AXG10279.1"/>
    <property type="molecule type" value="Genomic_DNA"/>
</dbReference>
<accession>A0A345EDK7</accession>
<dbReference type="InterPro" id="IPR006311">
    <property type="entry name" value="TAT_signal"/>
</dbReference>
<gene>
    <name evidence="3" type="ORF">DU484_10700</name>
</gene>
<dbReference type="SMART" id="SM00327">
    <property type="entry name" value="VWA"/>
    <property type="match status" value="1"/>
</dbReference>
<dbReference type="InterPro" id="IPR023833">
    <property type="entry name" value="Signal_pept_SipW-depend-type"/>
</dbReference>